<evidence type="ECO:0000313" key="1">
    <source>
        <dbReference type="EMBL" id="EYC13653.1"/>
    </source>
</evidence>
<accession>A0A016UGD2</accession>
<evidence type="ECO:0000313" key="2">
    <source>
        <dbReference type="Proteomes" id="UP000024635"/>
    </source>
</evidence>
<comment type="caution">
    <text evidence="1">The sequence shown here is derived from an EMBL/GenBank/DDBJ whole genome shotgun (WGS) entry which is preliminary data.</text>
</comment>
<keyword evidence="2" id="KW-1185">Reference proteome</keyword>
<dbReference type="Proteomes" id="UP000024635">
    <property type="component" value="Unassembled WGS sequence"/>
</dbReference>
<dbReference type="AlphaFoldDB" id="A0A016UGD2"/>
<organism evidence="1 2">
    <name type="scientific">Ancylostoma ceylanicum</name>
    <dbReference type="NCBI Taxonomy" id="53326"/>
    <lineage>
        <taxon>Eukaryota</taxon>
        <taxon>Metazoa</taxon>
        <taxon>Ecdysozoa</taxon>
        <taxon>Nematoda</taxon>
        <taxon>Chromadorea</taxon>
        <taxon>Rhabditida</taxon>
        <taxon>Rhabditina</taxon>
        <taxon>Rhabditomorpha</taxon>
        <taxon>Strongyloidea</taxon>
        <taxon>Ancylostomatidae</taxon>
        <taxon>Ancylostomatinae</taxon>
        <taxon>Ancylostoma</taxon>
    </lineage>
</organism>
<protein>
    <submittedName>
        <fullName evidence="1">Uncharacterized protein</fullName>
    </submittedName>
</protein>
<dbReference type="EMBL" id="JARK01001379">
    <property type="protein sequence ID" value="EYC13653.1"/>
    <property type="molecule type" value="Genomic_DNA"/>
</dbReference>
<gene>
    <name evidence="1" type="primary">Acey_s0043.g841</name>
    <name evidence="1" type="ORF">Y032_0043g841</name>
</gene>
<proteinExistence type="predicted"/>
<sequence>MRIRAESESKAHAWCRFGRCTRDKSPGGIREREKFCGCDVILRSKNVTVVQKHCNGESASQKKEIMILDQGSLNVKMAIVAMCAYHTDKNSVEQKPRACGVT</sequence>
<name>A0A016UGD2_9BILA</name>
<reference evidence="2" key="1">
    <citation type="journal article" date="2015" name="Nat. Genet.">
        <title>The genome and transcriptome of the zoonotic hookworm Ancylostoma ceylanicum identify infection-specific gene families.</title>
        <authorList>
            <person name="Schwarz E.M."/>
            <person name="Hu Y."/>
            <person name="Antoshechkin I."/>
            <person name="Miller M.M."/>
            <person name="Sternberg P.W."/>
            <person name="Aroian R.V."/>
        </authorList>
    </citation>
    <scope>NUCLEOTIDE SEQUENCE</scope>
    <source>
        <strain evidence="2">HY135</strain>
    </source>
</reference>